<proteinExistence type="predicted"/>
<evidence type="ECO:0000313" key="1">
    <source>
        <dbReference type="EMBL" id="RVX16960.1"/>
    </source>
</evidence>
<dbReference type="AlphaFoldDB" id="A0A438K6X9"/>
<dbReference type="EMBL" id="QGNW01000014">
    <property type="protein sequence ID" value="RVX16960.1"/>
    <property type="molecule type" value="Genomic_DNA"/>
</dbReference>
<evidence type="ECO:0000313" key="2">
    <source>
        <dbReference type="Proteomes" id="UP000288805"/>
    </source>
</evidence>
<protein>
    <submittedName>
        <fullName evidence="1">Uncharacterized protein</fullName>
    </submittedName>
</protein>
<accession>A0A438K6X9</accession>
<gene>
    <name evidence="1" type="ORF">CK203_003181</name>
</gene>
<dbReference type="Proteomes" id="UP000288805">
    <property type="component" value="Unassembled WGS sequence"/>
</dbReference>
<reference evidence="1 2" key="1">
    <citation type="journal article" date="2018" name="PLoS Genet.">
        <title>Population sequencing reveals clonal diversity and ancestral inbreeding in the grapevine cultivar Chardonnay.</title>
        <authorList>
            <person name="Roach M.J."/>
            <person name="Johnson D.L."/>
            <person name="Bohlmann J."/>
            <person name="van Vuuren H.J."/>
            <person name="Jones S.J."/>
            <person name="Pretorius I.S."/>
            <person name="Schmidt S.A."/>
            <person name="Borneman A.R."/>
        </authorList>
    </citation>
    <scope>NUCLEOTIDE SEQUENCE [LARGE SCALE GENOMIC DNA]</scope>
    <source>
        <strain evidence="2">cv. Chardonnay</strain>
        <tissue evidence="1">Leaf</tissue>
    </source>
</reference>
<name>A0A438K6X9_VITVI</name>
<organism evidence="1 2">
    <name type="scientific">Vitis vinifera</name>
    <name type="common">Grape</name>
    <dbReference type="NCBI Taxonomy" id="29760"/>
    <lineage>
        <taxon>Eukaryota</taxon>
        <taxon>Viridiplantae</taxon>
        <taxon>Streptophyta</taxon>
        <taxon>Embryophyta</taxon>
        <taxon>Tracheophyta</taxon>
        <taxon>Spermatophyta</taxon>
        <taxon>Magnoliopsida</taxon>
        <taxon>eudicotyledons</taxon>
        <taxon>Gunneridae</taxon>
        <taxon>Pentapetalae</taxon>
        <taxon>rosids</taxon>
        <taxon>Vitales</taxon>
        <taxon>Vitaceae</taxon>
        <taxon>Viteae</taxon>
        <taxon>Vitis</taxon>
    </lineage>
</organism>
<sequence>MKPTFAMTLKQNIEKIRIKAKVGGKYKARTIPSRADQRSSLQGMTAENTPSMLYLNTSTLSYTHLNRELYHYYL</sequence>
<comment type="caution">
    <text evidence="1">The sequence shown here is derived from an EMBL/GenBank/DDBJ whole genome shotgun (WGS) entry which is preliminary data.</text>
</comment>